<dbReference type="RefSeq" id="WP_044886727.1">
    <property type="nucleotide sequence ID" value="NZ_JYFN01000036.1"/>
</dbReference>
<dbReference type="Proteomes" id="UP000032545">
    <property type="component" value="Unassembled WGS sequence"/>
</dbReference>
<dbReference type="Pfam" id="PF02190">
    <property type="entry name" value="LON_substr_bdg"/>
    <property type="match status" value="1"/>
</dbReference>
<dbReference type="Gene3D" id="3.30.230.10">
    <property type="match status" value="1"/>
</dbReference>
<reference evidence="24" key="1">
    <citation type="submission" date="2015-02" db="EMBL/GenBank/DDBJ databases">
        <title>Draft Genome of Frankia sp. CpI1-S.</title>
        <authorList>
            <person name="Oshone R.T."/>
            <person name="Ngom M."/>
            <person name="Ghodhbane-Gtari F."/>
            <person name="Gtari M."/>
            <person name="Morris K."/>
            <person name="Thomas K."/>
            <person name="Sen A."/>
            <person name="Tisa L.S."/>
        </authorList>
    </citation>
    <scope>NUCLEOTIDE SEQUENCE [LARGE SCALE GENOMIC DNA]</scope>
    <source>
        <strain evidence="24">CpI1-S</strain>
    </source>
</reference>
<keyword evidence="2 14" id="KW-0963">Cytoplasm</keyword>
<dbReference type="PANTHER" id="PTHR10046">
    <property type="entry name" value="ATP DEPENDENT LON PROTEASE FAMILY MEMBER"/>
    <property type="match status" value="1"/>
</dbReference>
<keyword evidence="3 14" id="KW-0645">Protease</keyword>
<dbReference type="GO" id="GO:0006515">
    <property type="term" value="P:protein quality control for misfolded or incompletely synthesized proteins"/>
    <property type="evidence" value="ECO:0007669"/>
    <property type="project" value="UniProtKB-UniRule"/>
</dbReference>
<dbReference type="GO" id="GO:0016887">
    <property type="term" value="F:ATP hydrolysis activity"/>
    <property type="evidence" value="ECO:0007669"/>
    <property type="project" value="UniProtKB-UniRule"/>
</dbReference>
<evidence type="ECO:0000256" key="13">
    <source>
        <dbReference type="ARBA" id="ARBA00082722"/>
    </source>
</evidence>
<feature type="binding site" evidence="14 17">
    <location>
        <begin position="425"/>
        <end position="432"/>
    </location>
    <ligand>
        <name>ATP</name>
        <dbReference type="ChEBI" id="CHEBI:30616"/>
    </ligand>
</feature>
<dbReference type="InterPro" id="IPR027543">
    <property type="entry name" value="Lon_bac"/>
</dbReference>
<evidence type="ECO:0000256" key="10">
    <source>
        <dbReference type="ARBA" id="ARBA00053875"/>
    </source>
</evidence>
<accession>A0A0D8BDK8</accession>
<dbReference type="InterPro" id="IPR008268">
    <property type="entry name" value="Peptidase_S16_AS"/>
</dbReference>
<evidence type="ECO:0000256" key="18">
    <source>
        <dbReference type="PROSITE-ProRule" id="PRU01122"/>
    </source>
</evidence>
<comment type="subunit">
    <text evidence="14 15">Homohexamer. Organized in a ring with a central cavity.</text>
</comment>
<dbReference type="FunFam" id="3.40.50.300:FF:000021">
    <property type="entry name" value="Lon protease homolog"/>
    <property type="match status" value="1"/>
</dbReference>
<feature type="domain" description="Lon proteolytic" evidence="21">
    <location>
        <begin position="662"/>
        <end position="846"/>
    </location>
</feature>
<dbReference type="InterPro" id="IPR004815">
    <property type="entry name" value="Lon_bac/euk-typ"/>
</dbReference>
<dbReference type="Gene3D" id="1.20.5.5270">
    <property type="match status" value="1"/>
</dbReference>
<dbReference type="Gene3D" id="1.20.58.1480">
    <property type="match status" value="1"/>
</dbReference>
<evidence type="ECO:0000259" key="21">
    <source>
        <dbReference type="PROSITE" id="PS51786"/>
    </source>
</evidence>
<feature type="region of interest" description="Disordered" evidence="20">
    <location>
        <begin position="34"/>
        <end position="61"/>
    </location>
</feature>
<evidence type="ECO:0000256" key="19">
    <source>
        <dbReference type="RuleBase" id="RU000591"/>
    </source>
</evidence>
<evidence type="ECO:0000256" key="12">
    <source>
        <dbReference type="ARBA" id="ARBA00071934"/>
    </source>
</evidence>
<comment type="caution">
    <text evidence="23">The sequence shown here is derived from an EMBL/GenBank/DDBJ whole genome shotgun (WGS) entry which is preliminary data.</text>
</comment>
<dbReference type="InterPro" id="IPR003111">
    <property type="entry name" value="Lon_prtase_N"/>
</dbReference>
<feature type="region of interest" description="Disordered" evidence="20">
    <location>
        <begin position="108"/>
        <end position="130"/>
    </location>
</feature>
<dbReference type="InterPro" id="IPR027065">
    <property type="entry name" value="Lon_Prtase"/>
</dbReference>
<dbReference type="GO" id="GO:0034605">
    <property type="term" value="P:cellular response to heat"/>
    <property type="evidence" value="ECO:0007669"/>
    <property type="project" value="UniProtKB-UniRule"/>
</dbReference>
<gene>
    <name evidence="14" type="primary">lon</name>
    <name evidence="23" type="ORF">FF36_04168</name>
</gene>
<dbReference type="PROSITE" id="PS01046">
    <property type="entry name" value="LON_SER"/>
    <property type="match status" value="1"/>
</dbReference>
<dbReference type="Pfam" id="PF00004">
    <property type="entry name" value="AAA"/>
    <property type="match status" value="1"/>
</dbReference>
<dbReference type="PROSITE" id="PS51787">
    <property type="entry name" value="LON_N"/>
    <property type="match status" value="1"/>
</dbReference>
<organism evidence="23 24">
    <name type="scientific">Frankia torreyi</name>
    <dbReference type="NCBI Taxonomy" id="1856"/>
    <lineage>
        <taxon>Bacteria</taxon>
        <taxon>Bacillati</taxon>
        <taxon>Actinomycetota</taxon>
        <taxon>Actinomycetes</taxon>
        <taxon>Frankiales</taxon>
        <taxon>Frankiaceae</taxon>
        <taxon>Frankia</taxon>
    </lineage>
</organism>
<keyword evidence="8 14" id="KW-0346">Stress response</keyword>
<keyword evidence="5 14" id="KW-0378">Hydrolase</keyword>
<dbReference type="Pfam" id="PF05362">
    <property type="entry name" value="Lon_C"/>
    <property type="match status" value="1"/>
</dbReference>
<evidence type="ECO:0000256" key="17">
    <source>
        <dbReference type="PIRSR" id="PIRSR001174-2"/>
    </source>
</evidence>
<dbReference type="CDD" id="cd19500">
    <property type="entry name" value="RecA-like_Lon"/>
    <property type="match status" value="1"/>
</dbReference>
<name>A0A0D8BDK8_9ACTN</name>
<evidence type="ECO:0000256" key="6">
    <source>
        <dbReference type="ARBA" id="ARBA00022825"/>
    </source>
</evidence>
<evidence type="ECO:0000313" key="23">
    <source>
        <dbReference type="EMBL" id="KJE21482.1"/>
    </source>
</evidence>
<dbReference type="InterPro" id="IPR027417">
    <property type="entry name" value="P-loop_NTPase"/>
</dbReference>
<comment type="catalytic activity">
    <reaction evidence="9 14 15 18">
        <text>Hydrolysis of proteins in presence of ATP.</text>
        <dbReference type="EC" id="3.4.21.53"/>
    </reaction>
</comment>
<dbReference type="PATRIC" id="fig|1502723.3.peg.3882"/>
<dbReference type="GO" id="GO:0043565">
    <property type="term" value="F:sequence-specific DNA binding"/>
    <property type="evidence" value="ECO:0007669"/>
    <property type="project" value="UniProtKB-UniRule"/>
</dbReference>
<dbReference type="Gene3D" id="3.40.50.300">
    <property type="entry name" value="P-loop containing nucleotide triphosphate hydrolases"/>
    <property type="match status" value="1"/>
</dbReference>
<dbReference type="SMART" id="SM00464">
    <property type="entry name" value="LON"/>
    <property type="match status" value="1"/>
</dbReference>
<dbReference type="InterPro" id="IPR008269">
    <property type="entry name" value="Lon_proteolytic"/>
</dbReference>
<evidence type="ECO:0000256" key="4">
    <source>
        <dbReference type="ARBA" id="ARBA00022741"/>
    </source>
</evidence>
<evidence type="ECO:0000256" key="20">
    <source>
        <dbReference type="SAM" id="MobiDB-lite"/>
    </source>
</evidence>
<dbReference type="InterPro" id="IPR003593">
    <property type="entry name" value="AAA+_ATPase"/>
</dbReference>
<evidence type="ECO:0000256" key="3">
    <source>
        <dbReference type="ARBA" id="ARBA00022670"/>
    </source>
</evidence>
<feature type="region of interest" description="Disordered" evidence="20">
    <location>
        <begin position="848"/>
        <end position="869"/>
    </location>
</feature>
<dbReference type="HAMAP" id="MF_01973">
    <property type="entry name" value="lon_bact"/>
    <property type="match status" value="1"/>
</dbReference>
<comment type="function">
    <text evidence="10 14">ATP-dependent serine protease that mediates the selective degradation of mutant and abnormal proteins as well as certain short-lived regulatory proteins. Required for cellular homeostasis and for survival from DNA damage and developmental changes induced by stress. Degrades polypeptides processively to yield small peptide fragments that are 5 to 10 amino acids long. Binds to DNA in a double-stranded, site-specific manner.</text>
</comment>
<dbReference type="Gene3D" id="1.10.8.60">
    <property type="match status" value="1"/>
</dbReference>
<dbReference type="Gene3D" id="2.30.130.40">
    <property type="entry name" value="LON domain-like"/>
    <property type="match status" value="1"/>
</dbReference>
<feature type="active site" evidence="14 16">
    <location>
        <position position="752"/>
    </location>
</feature>
<dbReference type="SMART" id="SM00382">
    <property type="entry name" value="AAA"/>
    <property type="match status" value="1"/>
</dbReference>
<dbReference type="OrthoDB" id="9803599at2"/>
<dbReference type="InterPro" id="IPR054594">
    <property type="entry name" value="Lon_lid"/>
</dbReference>
<keyword evidence="6 14" id="KW-0720">Serine protease</keyword>
<dbReference type="InterPro" id="IPR015947">
    <property type="entry name" value="PUA-like_sf"/>
</dbReference>
<dbReference type="InterPro" id="IPR003959">
    <property type="entry name" value="ATPase_AAA_core"/>
</dbReference>
<evidence type="ECO:0000256" key="5">
    <source>
        <dbReference type="ARBA" id="ARBA00022801"/>
    </source>
</evidence>
<evidence type="ECO:0000256" key="1">
    <source>
        <dbReference type="ARBA" id="ARBA00004496"/>
    </source>
</evidence>
<dbReference type="GO" id="GO:0005524">
    <property type="term" value="F:ATP binding"/>
    <property type="evidence" value="ECO:0007669"/>
    <property type="project" value="UniProtKB-UniRule"/>
</dbReference>
<dbReference type="GO" id="GO:0004176">
    <property type="term" value="F:ATP-dependent peptidase activity"/>
    <property type="evidence" value="ECO:0007669"/>
    <property type="project" value="UniProtKB-UniRule"/>
</dbReference>
<dbReference type="NCBIfam" id="TIGR00763">
    <property type="entry name" value="lon"/>
    <property type="match status" value="1"/>
</dbReference>
<evidence type="ECO:0000313" key="24">
    <source>
        <dbReference type="Proteomes" id="UP000032545"/>
    </source>
</evidence>
<feature type="domain" description="Lon N-terminal" evidence="22">
    <location>
        <begin position="7"/>
        <end position="256"/>
    </location>
</feature>
<dbReference type="SUPFAM" id="SSF52540">
    <property type="entry name" value="P-loop containing nucleoside triphosphate hydrolases"/>
    <property type="match status" value="1"/>
</dbReference>
<dbReference type="Pfam" id="PF22667">
    <property type="entry name" value="Lon_lid"/>
    <property type="match status" value="1"/>
</dbReference>
<reference evidence="23 24" key="2">
    <citation type="journal article" date="2016" name="Genome Announc.">
        <title>Permanent Draft Genome Sequences for Two Variants of Frankia sp. Strain CpI1, the First Frankia Strain Isolated from Root Nodules of Comptonia peregrina.</title>
        <authorList>
            <person name="Oshone R."/>
            <person name="Hurst S.G.IV."/>
            <person name="Abebe-Akele F."/>
            <person name="Simpson S."/>
            <person name="Morris K."/>
            <person name="Thomas W.K."/>
            <person name="Tisa L.S."/>
        </authorList>
    </citation>
    <scope>NUCLEOTIDE SEQUENCE [LARGE SCALE GENOMIC DNA]</scope>
    <source>
        <strain evidence="24">CpI1-S</strain>
    </source>
</reference>
<dbReference type="PRINTS" id="PR00830">
    <property type="entry name" value="ENDOLAPTASE"/>
</dbReference>
<keyword evidence="24" id="KW-1185">Reference proteome</keyword>
<protein>
    <recommendedName>
        <fullName evidence="12 14">Lon protease</fullName>
        <ecNumber evidence="11 14">3.4.21.53</ecNumber>
    </recommendedName>
    <alternativeName>
        <fullName evidence="13 14">ATP-dependent protease La</fullName>
    </alternativeName>
</protein>
<evidence type="ECO:0000256" key="7">
    <source>
        <dbReference type="ARBA" id="ARBA00022840"/>
    </source>
</evidence>
<evidence type="ECO:0000259" key="22">
    <source>
        <dbReference type="PROSITE" id="PS51787"/>
    </source>
</evidence>
<evidence type="ECO:0000256" key="15">
    <source>
        <dbReference type="PIRNR" id="PIRNR001174"/>
    </source>
</evidence>
<dbReference type="InterPro" id="IPR046336">
    <property type="entry name" value="Lon_prtase_N_sf"/>
</dbReference>
<dbReference type="GO" id="GO:0004252">
    <property type="term" value="F:serine-type endopeptidase activity"/>
    <property type="evidence" value="ECO:0007669"/>
    <property type="project" value="UniProtKB-UniRule"/>
</dbReference>
<evidence type="ECO:0000256" key="14">
    <source>
        <dbReference type="HAMAP-Rule" id="MF_01973"/>
    </source>
</evidence>
<dbReference type="EMBL" id="JYFN01000036">
    <property type="protein sequence ID" value="KJE21482.1"/>
    <property type="molecule type" value="Genomic_DNA"/>
</dbReference>
<feature type="active site" evidence="14 16">
    <location>
        <position position="795"/>
    </location>
</feature>
<evidence type="ECO:0000256" key="11">
    <source>
        <dbReference type="ARBA" id="ARBA00066743"/>
    </source>
</evidence>
<dbReference type="PROSITE" id="PS51786">
    <property type="entry name" value="LON_PROTEOLYTIC"/>
    <property type="match status" value="1"/>
</dbReference>
<comment type="similarity">
    <text evidence="14 15 18 19">Belongs to the peptidase S16 family.</text>
</comment>
<dbReference type="EC" id="3.4.21.53" evidence="11 14"/>
<dbReference type="AlphaFoldDB" id="A0A0D8BDK8"/>
<dbReference type="SUPFAM" id="SSF88697">
    <property type="entry name" value="PUA domain-like"/>
    <property type="match status" value="1"/>
</dbReference>
<comment type="induction">
    <text evidence="14">By heat shock.</text>
</comment>
<comment type="subcellular location">
    <subcellularLocation>
        <location evidence="1 14 15">Cytoplasm</location>
    </subcellularLocation>
</comment>
<keyword evidence="4 14" id="KW-0547">Nucleotide-binding</keyword>
<dbReference type="PIRSF" id="PIRSF001174">
    <property type="entry name" value="Lon_proteas"/>
    <property type="match status" value="1"/>
</dbReference>
<sequence length="869" mass="90720">MPQIRVLPVLPLDDAVVLPGMVVSLDMSDEQTRAAVDAARADGSGGSGGSPDARAPGISSRAAGRPAEVLLVPRVDGELAEVGAVGVIEQVGRLPRGGSAAVVRGTARAHVGGERPAPAGRGTGVATSAATAGDDAGAGSGAGVRWVDAVVVDDDAAAPFGALDDPAGTRAGSPADEAARVEKLAKEYRALVTDLLRQRGAWQVIDSVSAITDPATLADTAGYAAYLTTAQKIELLGTPAVGTRLERLLTWTKEHLAELDVAETIRRDVQEGMDRQQREFLLRRQLEAVRKELAELDGPDGGTDGANGSEPAAYRARVEAADLPEKVRAAAVKEVDKLERTAESSPEGGWIRTWLDTVLDLPWNVRAEDSYDITAARAVLDADHSGLDDVKDRIIEHLAVRRRRADAGLGIVGGRRGGAVLALAGPPGVGKTSLGESIARAMGRSFVRVALGGVRDEAEIRGHRRTYVGALPGRIVRAIREAGSMNPVVLLDEVDKLGADYRGDPTAALLEVLDPEQNHTFRDHYLEVELDLSDVLFLATANVLEAIPAPLLDRMEIIRLDGYTEDEKVVIARDHLLRRQLDRAGLAEGDVTVGDGALHALAGEYTREAGVRDLERSIARLLRKVVARVALGEAALPVAIDAGDLTGYLGRPRHTPESAERTALPGVATGLAVTGAGGDVLFVEASLADAETGGAGITLTGQLGDVMKESAQIALSYLRSHGVELELPVGDLADRGVHVHVPAGAVPKDGPSAGVTMTTALASLLSGRPVRADVAMTGEVSLTGRVLPIGGVKQKLLAAHRAGLTTVLLPQRNGPDLDDVPAPVRDALTVHLVTDVREVLDLALEPAFDADHGGRSPGRAGHSPTALAA</sequence>
<evidence type="ECO:0000256" key="16">
    <source>
        <dbReference type="PIRSR" id="PIRSR001174-1"/>
    </source>
</evidence>
<dbReference type="GO" id="GO:0005737">
    <property type="term" value="C:cytoplasm"/>
    <property type="evidence" value="ECO:0007669"/>
    <property type="project" value="UniProtKB-SubCell"/>
</dbReference>
<evidence type="ECO:0000256" key="2">
    <source>
        <dbReference type="ARBA" id="ARBA00022490"/>
    </source>
</evidence>
<evidence type="ECO:0000256" key="9">
    <source>
        <dbReference type="ARBA" id="ARBA00050665"/>
    </source>
</evidence>
<keyword evidence="7 14" id="KW-0067">ATP-binding</keyword>
<dbReference type="InterPro" id="IPR020568">
    <property type="entry name" value="Ribosomal_Su5_D2-typ_SF"/>
</dbReference>
<dbReference type="SUPFAM" id="SSF54211">
    <property type="entry name" value="Ribosomal protein S5 domain 2-like"/>
    <property type="match status" value="1"/>
</dbReference>
<evidence type="ECO:0000256" key="8">
    <source>
        <dbReference type="ARBA" id="ARBA00023016"/>
    </source>
</evidence>
<dbReference type="InterPro" id="IPR014721">
    <property type="entry name" value="Ribsml_uS5_D2-typ_fold_subgr"/>
</dbReference>
<proteinExistence type="evidence at transcript level"/>